<dbReference type="InterPro" id="IPR016181">
    <property type="entry name" value="Acyl_CoA_acyltransferase"/>
</dbReference>
<gene>
    <name evidence="2" type="ORF">NE619_04795</name>
</gene>
<reference evidence="2 3" key="1">
    <citation type="submission" date="2022-06" db="EMBL/GenBank/DDBJ databases">
        <title>Isolation of gut microbiota from human fecal samples.</title>
        <authorList>
            <person name="Pamer E.G."/>
            <person name="Barat B."/>
            <person name="Waligurski E."/>
            <person name="Medina S."/>
            <person name="Paddock L."/>
            <person name="Mostad J."/>
        </authorList>
    </citation>
    <scope>NUCLEOTIDE SEQUENCE [LARGE SCALE GENOMIC DNA]</scope>
    <source>
        <strain evidence="2 3">SL.3.17</strain>
    </source>
</reference>
<name>A0ABT1RLG4_9FIRM</name>
<protein>
    <submittedName>
        <fullName evidence="2">GNAT family N-acetyltransferase</fullName>
    </submittedName>
</protein>
<dbReference type="InterPro" id="IPR042573">
    <property type="entry name" value="GNAT_acetyltra_N"/>
</dbReference>
<dbReference type="InterPro" id="IPR027365">
    <property type="entry name" value="GNAT_acetyltra_YdfB-like"/>
</dbReference>
<dbReference type="Gene3D" id="3.40.630.110">
    <property type="entry name" value="GNAT acetyltransferase-like"/>
    <property type="match status" value="1"/>
</dbReference>
<accession>A0ABT1RLG4</accession>
<dbReference type="Gene3D" id="3.40.630.30">
    <property type="match status" value="1"/>
</dbReference>
<dbReference type="PROSITE" id="PS51186">
    <property type="entry name" value="GNAT"/>
    <property type="match status" value="1"/>
</dbReference>
<dbReference type="PANTHER" id="PTHR31143:SF2">
    <property type="entry name" value="FR47-LIKE DOMAIN-CONTAINING PROTEIN-RELATED"/>
    <property type="match status" value="1"/>
</dbReference>
<keyword evidence="3" id="KW-1185">Reference proteome</keyword>
<dbReference type="Proteomes" id="UP001524502">
    <property type="component" value="Unassembled WGS sequence"/>
</dbReference>
<dbReference type="Pfam" id="PF12746">
    <property type="entry name" value="GNAT_acetyltran"/>
    <property type="match status" value="1"/>
</dbReference>
<comment type="caution">
    <text evidence="2">The sequence shown here is derived from an EMBL/GenBank/DDBJ whole genome shotgun (WGS) entry which is preliminary data.</text>
</comment>
<evidence type="ECO:0000313" key="3">
    <source>
        <dbReference type="Proteomes" id="UP001524502"/>
    </source>
</evidence>
<dbReference type="PANTHER" id="PTHR31143">
    <property type="match status" value="1"/>
</dbReference>
<dbReference type="InterPro" id="IPR000182">
    <property type="entry name" value="GNAT_dom"/>
</dbReference>
<sequence>MDYRICSPESKNKAAEMFAEKKNVIINACLEGTMGAVYADNPENPQSAMALLGDFCFFAGRPNRKLVQYKLQDCEQRFIIMVPQNAHWSALIEDVYGKKAKKIFRYATKKKTMETFKRGKLEKAVLSIENKYEICRIDESVFKLCLSQGWSRDLVSQFPDYEMYRKQGIGIAILKDGELVSGASSYASYSGGIEIEIDTKPIYRRKGLAYACGAKLILECLRRDLYPSWDAHNIGSLALAEKLGYQRDRSYPAYEIVNY</sequence>
<evidence type="ECO:0000313" key="2">
    <source>
        <dbReference type="EMBL" id="MCQ4636035.1"/>
    </source>
</evidence>
<proteinExistence type="predicted"/>
<organism evidence="2 3">
    <name type="scientific">Anaerovorax odorimutans</name>
    <dbReference type="NCBI Taxonomy" id="109327"/>
    <lineage>
        <taxon>Bacteria</taxon>
        <taxon>Bacillati</taxon>
        <taxon>Bacillota</taxon>
        <taxon>Clostridia</taxon>
        <taxon>Peptostreptococcales</taxon>
        <taxon>Anaerovoracaceae</taxon>
        <taxon>Anaerovorax</taxon>
    </lineage>
</organism>
<evidence type="ECO:0000259" key="1">
    <source>
        <dbReference type="PROSITE" id="PS51186"/>
    </source>
</evidence>
<dbReference type="RefSeq" id="WP_256131218.1">
    <property type="nucleotide sequence ID" value="NZ_JANFXK010000003.1"/>
</dbReference>
<dbReference type="EMBL" id="JANFXK010000003">
    <property type="protein sequence ID" value="MCQ4636035.1"/>
    <property type="molecule type" value="Genomic_DNA"/>
</dbReference>
<dbReference type="SUPFAM" id="SSF55729">
    <property type="entry name" value="Acyl-CoA N-acyltransferases (Nat)"/>
    <property type="match status" value="1"/>
</dbReference>
<feature type="domain" description="N-acetyltransferase" evidence="1">
    <location>
        <begin position="121"/>
        <end position="259"/>
    </location>
</feature>